<name>A0AAV0B5E1_PHAPC</name>
<reference evidence="2" key="1">
    <citation type="submission" date="2022-06" db="EMBL/GenBank/DDBJ databases">
        <authorList>
            <consortium name="SYNGENTA / RWTH Aachen University"/>
        </authorList>
    </citation>
    <scope>NUCLEOTIDE SEQUENCE</scope>
</reference>
<sequence length="305" mass="34983">MSRLVWRVPHPFKNQNHDQVNIERVYINPNKPAIQRDQSNHESHPHTIFIQQWWDKTLPRLPERTTAAQNSRHRNNLFASQRLLFCQHNHHSLLKKKEKNSSLTPEMREKIELNKRQDQGIKAQRIQAALEAERIQNEKKVVAGERCLREFGITSGPTKEKLERFNGRTGSSDEIKSGKSKPYMTDPRCSEDQLKVLDLVCDCYPEASPFSSTGWKLWTRISRGNSVVDPSSSIALVFLCGGGWLKFPSKWGNMGDEINRRQTEGIILRAWGAIESLSSRAKDQREQELELGDSGMAEGLRGGDW</sequence>
<dbReference type="Proteomes" id="UP001153365">
    <property type="component" value="Unassembled WGS sequence"/>
</dbReference>
<comment type="caution">
    <text evidence="2">The sequence shown here is derived from an EMBL/GenBank/DDBJ whole genome shotgun (WGS) entry which is preliminary data.</text>
</comment>
<dbReference type="AlphaFoldDB" id="A0AAV0B5E1"/>
<feature type="region of interest" description="Disordered" evidence="1">
    <location>
        <begin position="160"/>
        <end position="184"/>
    </location>
</feature>
<protein>
    <submittedName>
        <fullName evidence="2">Uncharacterized protein</fullName>
    </submittedName>
</protein>
<evidence type="ECO:0000313" key="2">
    <source>
        <dbReference type="EMBL" id="CAH7682065.1"/>
    </source>
</evidence>
<evidence type="ECO:0000256" key="1">
    <source>
        <dbReference type="SAM" id="MobiDB-lite"/>
    </source>
</evidence>
<keyword evidence="3" id="KW-1185">Reference proteome</keyword>
<dbReference type="EMBL" id="CALTRL010003825">
    <property type="protein sequence ID" value="CAH7682065.1"/>
    <property type="molecule type" value="Genomic_DNA"/>
</dbReference>
<evidence type="ECO:0000313" key="3">
    <source>
        <dbReference type="Proteomes" id="UP001153365"/>
    </source>
</evidence>
<proteinExistence type="predicted"/>
<feature type="compositionally biased region" description="Basic and acidic residues" evidence="1">
    <location>
        <begin position="160"/>
        <end position="177"/>
    </location>
</feature>
<organism evidence="2 3">
    <name type="scientific">Phakopsora pachyrhizi</name>
    <name type="common">Asian soybean rust disease fungus</name>
    <dbReference type="NCBI Taxonomy" id="170000"/>
    <lineage>
        <taxon>Eukaryota</taxon>
        <taxon>Fungi</taxon>
        <taxon>Dikarya</taxon>
        <taxon>Basidiomycota</taxon>
        <taxon>Pucciniomycotina</taxon>
        <taxon>Pucciniomycetes</taxon>
        <taxon>Pucciniales</taxon>
        <taxon>Phakopsoraceae</taxon>
        <taxon>Phakopsora</taxon>
    </lineage>
</organism>
<accession>A0AAV0B5E1</accession>
<gene>
    <name evidence="2" type="ORF">PPACK8108_LOCUS14762</name>
</gene>
<feature type="region of interest" description="Disordered" evidence="1">
    <location>
        <begin position="285"/>
        <end position="305"/>
    </location>
</feature>